<dbReference type="EMBL" id="SRLE01000008">
    <property type="protein sequence ID" value="TGD73030.1"/>
    <property type="molecule type" value="Genomic_DNA"/>
</dbReference>
<dbReference type="RefSeq" id="WP_135444253.1">
    <property type="nucleotide sequence ID" value="NZ_SRLE01000008.1"/>
</dbReference>
<organism evidence="2 3">
    <name type="scientific">Mangrovimicrobium sediminis</name>
    <dbReference type="NCBI Taxonomy" id="2562682"/>
    <lineage>
        <taxon>Bacteria</taxon>
        <taxon>Pseudomonadati</taxon>
        <taxon>Pseudomonadota</taxon>
        <taxon>Gammaproteobacteria</taxon>
        <taxon>Cellvibrionales</taxon>
        <taxon>Halieaceae</taxon>
        <taxon>Mangrovimicrobium</taxon>
    </lineage>
</organism>
<dbReference type="AlphaFoldDB" id="A0A4Z0M0L8"/>
<proteinExistence type="predicted"/>
<name>A0A4Z0M0L8_9GAMM</name>
<comment type="caution">
    <text evidence="2">The sequence shown here is derived from an EMBL/GenBank/DDBJ whole genome shotgun (WGS) entry which is preliminary data.</text>
</comment>
<gene>
    <name evidence="2" type="ORF">E4634_12145</name>
</gene>
<evidence type="ECO:0000256" key="1">
    <source>
        <dbReference type="SAM" id="MobiDB-lite"/>
    </source>
</evidence>
<reference evidence="2 3" key="1">
    <citation type="submission" date="2019-04" db="EMBL/GenBank/DDBJ databases">
        <title>Taxonomy of novel Haliea sp. from mangrove soil of West Coast of India.</title>
        <authorList>
            <person name="Verma A."/>
            <person name="Kumar P."/>
            <person name="Krishnamurthi S."/>
        </authorList>
    </citation>
    <scope>NUCLEOTIDE SEQUENCE [LARGE SCALE GENOMIC DNA]</scope>
    <source>
        <strain evidence="2 3">SAOS-164</strain>
    </source>
</reference>
<accession>A0A4Z0M0L8</accession>
<protein>
    <submittedName>
        <fullName evidence="2">Uncharacterized protein</fullName>
    </submittedName>
</protein>
<dbReference type="Proteomes" id="UP000298050">
    <property type="component" value="Unassembled WGS sequence"/>
</dbReference>
<sequence length="115" mass="12039">MRIESVDEEKRSSLVLWAPLFCLALSLGALSLPGGDSGLSLQEADYSPQALFGADGDPDGLDGPQVFPAAAPGWLFPARVSVPLPRATRQGEPRPAMAYPQRARGPPAVTPSVVS</sequence>
<evidence type="ECO:0000313" key="2">
    <source>
        <dbReference type="EMBL" id="TGD73030.1"/>
    </source>
</evidence>
<evidence type="ECO:0000313" key="3">
    <source>
        <dbReference type="Proteomes" id="UP000298050"/>
    </source>
</evidence>
<feature type="region of interest" description="Disordered" evidence="1">
    <location>
        <begin position="85"/>
        <end position="115"/>
    </location>
</feature>
<keyword evidence="3" id="KW-1185">Reference proteome</keyword>